<keyword evidence="3" id="KW-1185">Reference proteome</keyword>
<dbReference type="Gramene" id="HORVU.MOREX.r2.3HG0263360.1">
    <property type="protein sequence ID" value="HORVU.MOREX.r2.3HG0263360.1.CDS.1"/>
    <property type="gene ID" value="HORVU.MOREX.r2.3HG0263360"/>
</dbReference>
<protein>
    <recommendedName>
        <fullName evidence="1">F-box domain-containing protein</fullName>
    </recommendedName>
</protein>
<dbReference type="PANTHER" id="PTHR31672">
    <property type="entry name" value="BNACNNG10540D PROTEIN"/>
    <property type="match status" value="1"/>
</dbReference>
<organism evidence="2 3">
    <name type="scientific">Hordeum vulgare subsp. vulgare</name>
    <name type="common">Domesticated barley</name>
    <dbReference type="NCBI Taxonomy" id="112509"/>
    <lineage>
        <taxon>Eukaryota</taxon>
        <taxon>Viridiplantae</taxon>
        <taxon>Streptophyta</taxon>
        <taxon>Embryophyta</taxon>
        <taxon>Tracheophyta</taxon>
        <taxon>Spermatophyta</taxon>
        <taxon>Magnoliopsida</taxon>
        <taxon>Liliopsida</taxon>
        <taxon>Poales</taxon>
        <taxon>Poaceae</taxon>
        <taxon>BOP clade</taxon>
        <taxon>Pooideae</taxon>
        <taxon>Triticodae</taxon>
        <taxon>Triticeae</taxon>
        <taxon>Hordeinae</taxon>
        <taxon>Hordeum</taxon>
    </lineage>
</organism>
<proteinExistence type="predicted"/>
<dbReference type="InterPro" id="IPR001810">
    <property type="entry name" value="F-box_dom"/>
</dbReference>
<dbReference type="NCBIfam" id="TIGR01640">
    <property type="entry name" value="F_box_assoc_1"/>
    <property type="match status" value="1"/>
</dbReference>
<dbReference type="Pfam" id="PF12937">
    <property type="entry name" value="F-box-like"/>
    <property type="match status" value="1"/>
</dbReference>
<dbReference type="PANTHER" id="PTHR31672:SF2">
    <property type="entry name" value="F-BOX DOMAIN-CONTAINING PROTEIN"/>
    <property type="match status" value="1"/>
</dbReference>
<sequence>MSEATREGGPSHLRRAFPEDIFVGKILVRLPPKTLLRCRAVCRAWRAATSTREFLLAHHAHQPALPLLSGYDEDAKSLDVIHFDHRAGVAADGRLQSVARLGHTYFRVEASCDGLLVISSRNEQLGVCNPATRQYVPLWGFSGFTLMGMYPHAPTGEIRLIYQHLDPAAASQNGCYIFALGAGQPPRHVGYWAGRVKLMSQRALLFRGCLHWYRQQLGNQMNIIVVFDTIDESFRLMRAPVVPGRADLFEMDGMLGMSSFNDAATIIHIWVLRDYESKAWTFKCRIELPVKEIRARCENHDDRCDVVVLPRDGKLLVLVKFSEWLVQVNMDGKLVNIFLDFGFLCRSCFMPLLPFVSMSSFSERVFGDLLNKYLAMYMCFLFLVVFANGERCQIVLYVNLQAAPVFKKSLSIAPQIRGFLLSHFSSN</sequence>
<reference evidence="3" key="1">
    <citation type="journal article" date="2012" name="Nature">
        <title>A physical, genetic and functional sequence assembly of the barley genome.</title>
        <authorList>
            <consortium name="The International Barley Genome Sequencing Consortium"/>
            <person name="Mayer K.F."/>
            <person name="Waugh R."/>
            <person name="Brown J.W."/>
            <person name="Schulman A."/>
            <person name="Langridge P."/>
            <person name="Platzer M."/>
            <person name="Fincher G.B."/>
            <person name="Muehlbauer G.J."/>
            <person name="Sato K."/>
            <person name="Close T.J."/>
            <person name="Wise R.P."/>
            <person name="Stein N."/>
        </authorList>
    </citation>
    <scope>NUCLEOTIDE SEQUENCE [LARGE SCALE GENOMIC DNA]</scope>
    <source>
        <strain evidence="3">cv. Morex</strain>
    </source>
</reference>
<dbReference type="AlphaFoldDB" id="A0A8I6Y6F8"/>
<reference evidence="2" key="2">
    <citation type="submission" date="2020-10" db="EMBL/GenBank/DDBJ databases">
        <authorList>
            <person name="Scholz U."/>
            <person name="Mascher M."/>
            <person name="Fiebig A."/>
        </authorList>
    </citation>
    <scope>NUCLEOTIDE SEQUENCE [LARGE SCALE GENOMIC DNA]</scope>
    <source>
        <strain evidence="2">cv. Morex</strain>
    </source>
</reference>
<dbReference type="SMART" id="SM00256">
    <property type="entry name" value="FBOX"/>
    <property type="match status" value="1"/>
</dbReference>
<feature type="domain" description="F-box" evidence="1">
    <location>
        <begin position="17"/>
        <end position="58"/>
    </location>
</feature>
<dbReference type="Pfam" id="PF08268">
    <property type="entry name" value="FBA_3"/>
    <property type="match status" value="1"/>
</dbReference>
<dbReference type="Gramene" id="HORVU.MOREX.r3.3HG0315250.1">
    <property type="protein sequence ID" value="HORVU.MOREX.r3.3HG0315250.1.CDS1"/>
    <property type="gene ID" value="HORVU.MOREX.r3.3HG0315250"/>
</dbReference>
<evidence type="ECO:0000313" key="3">
    <source>
        <dbReference type="Proteomes" id="UP000011116"/>
    </source>
</evidence>
<reference evidence="2" key="3">
    <citation type="submission" date="2022-01" db="UniProtKB">
        <authorList>
            <consortium name="EnsemblPlants"/>
        </authorList>
    </citation>
    <scope>IDENTIFICATION</scope>
    <source>
        <strain evidence="2">subsp. vulgare</strain>
    </source>
</reference>
<dbReference type="InterPro" id="IPR036047">
    <property type="entry name" value="F-box-like_dom_sf"/>
</dbReference>
<dbReference type="InterPro" id="IPR013187">
    <property type="entry name" value="F-box-assoc_dom_typ3"/>
</dbReference>
<evidence type="ECO:0000313" key="2">
    <source>
        <dbReference type="EnsemblPlants" id="HORVU.MOREX.r3.3HG0315250.1.CDS1"/>
    </source>
</evidence>
<dbReference type="CDD" id="cd22157">
    <property type="entry name" value="F-box_AtFBW1-like"/>
    <property type="match status" value="1"/>
</dbReference>
<accession>A0A8I6Y6F8</accession>
<dbReference type="InterPro" id="IPR017451">
    <property type="entry name" value="F-box-assoc_interact_dom"/>
</dbReference>
<dbReference type="Proteomes" id="UP000011116">
    <property type="component" value="Chromosome 3H"/>
</dbReference>
<evidence type="ECO:0000259" key="1">
    <source>
        <dbReference type="SMART" id="SM00256"/>
    </source>
</evidence>
<name>A0A8I6Y6F8_HORVV</name>
<dbReference type="Gene3D" id="1.20.1280.50">
    <property type="match status" value="1"/>
</dbReference>
<dbReference type="EnsemblPlants" id="HORVU.MOREX.r3.3HG0315250.1">
    <property type="protein sequence ID" value="HORVU.MOREX.r3.3HG0315250.1.CDS1"/>
    <property type="gene ID" value="HORVU.MOREX.r3.3HG0315250"/>
</dbReference>
<dbReference type="InterPro" id="IPR050796">
    <property type="entry name" value="SCF_F-box_component"/>
</dbReference>
<dbReference type="SUPFAM" id="SSF81383">
    <property type="entry name" value="F-box domain"/>
    <property type="match status" value="1"/>
</dbReference>